<reference evidence="3" key="1">
    <citation type="submission" date="2022-11" db="UniProtKB">
        <authorList>
            <consortium name="WormBaseParasite"/>
        </authorList>
    </citation>
    <scope>IDENTIFICATION</scope>
</reference>
<feature type="region of interest" description="Disordered" evidence="1">
    <location>
        <begin position="58"/>
        <end position="78"/>
    </location>
</feature>
<evidence type="ECO:0000256" key="1">
    <source>
        <dbReference type="SAM" id="MobiDB-lite"/>
    </source>
</evidence>
<organism evidence="2 3">
    <name type="scientific">Parascaris univalens</name>
    <name type="common">Nematode worm</name>
    <dbReference type="NCBI Taxonomy" id="6257"/>
    <lineage>
        <taxon>Eukaryota</taxon>
        <taxon>Metazoa</taxon>
        <taxon>Ecdysozoa</taxon>
        <taxon>Nematoda</taxon>
        <taxon>Chromadorea</taxon>
        <taxon>Rhabditida</taxon>
        <taxon>Spirurina</taxon>
        <taxon>Ascaridomorpha</taxon>
        <taxon>Ascaridoidea</taxon>
        <taxon>Ascarididae</taxon>
        <taxon>Parascaris</taxon>
    </lineage>
</organism>
<dbReference type="AlphaFoldDB" id="A0A915A4Q0"/>
<sequence>LEDTASLVHWMCAYIFPETMLNNDTNLSFEISVIVFAGTLKTDDRPLFIVQPPQKQKHLFPQRRPDQMPCPRQSKHCPPRVMHRKKKVALLQALYR</sequence>
<accession>A0A915A4Q0</accession>
<keyword evidence="2" id="KW-1185">Reference proteome</keyword>
<protein>
    <submittedName>
        <fullName evidence="3">Uncharacterized protein</fullName>
    </submittedName>
</protein>
<dbReference type="WBParaSite" id="PgE087_g003_t01">
    <property type="protein sequence ID" value="PgE087_g003_t01"/>
    <property type="gene ID" value="PgE087_g003"/>
</dbReference>
<evidence type="ECO:0000313" key="2">
    <source>
        <dbReference type="Proteomes" id="UP000887569"/>
    </source>
</evidence>
<dbReference type="Proteomes" id="UP000887569">
    <property type="component" value="Unplaced"/>
</dbReference>
<proteinExistence type="predicted"/>
<name>A0A915A4Q0_PARUN</name>
<evidence type="ECO:0000313" key="3">
    <source>
        <dbReference type="WBParaSite" id="PgE087_g003_t01"/>
    </source>
</evidence>